<keyword evidence="1" id="KW-0175">Coiled coil</keyword>
<evidence type="ECO:0000313" key="5">
    <source>
        <dbReference type="Proteomes" id="UP000249375"/>
    </source>
</evidence>
<feature type="compositionally biased region" description="Basic and acidic residues" evidence="2">
    <location>
        <begin position="1019"/>
        <end position="1035"/>
    </location>
</feature>
<feature type="coiled-coil region" evidence="1">
    <location>
        <begin position="350"/>
        <end position="424"/>
    </location>
</feature>
<dbReference type="OrthoDB" id="1414895at2"/>
<evidence type="ECO:0000256" key="1">
    <source>
        <dbReference type="SAM" id="Coils"/>
    </source>
</evidence>
<dbReference type="PANTHER" id="PTHR45615">
    <property type="entry name" value="MYOSIN HEAVY CHAIN, NON-MUSCLE"/>
    <property type="match status" value="1"/>
</dbReference>
<accession>A0A5P8E3K7</accession>
<dbReference type="KEGG" id="alq:C7Y71_000170"/>
<evidence type="ECO:0000256" key="2">
    <source>
        <dbReference type="SAM" id="MobiDB-lite"/>
    </source>
</evidence>
<evidence type="ECO:0000313" key="4">
    <source>
        <dbReference type="EMBL" id="QFQ11573.1"/>
    </source>
</evidence>
<dbReference type="EMBL" id="CP033459">
    <property type="protein sequence ID" value="QFQ11573.1"/>
    <property type="molecule type" value="Genomic_DNA"/>
</dbReference>
<feature type="coiled-coil region" evidence="1">
    <location>
        <begin position="742"/>
        <end position="792"/>
    </location>
</feature>
<proteinExistence type="predicted"/>
<feature type="compositionally biased region" description="Low complexity" evidence="2">
    <location>
        <begin position="902"/>
        <end position="915"/>
    </location>
</feature>
<feature type="coiled-coil region" evidence="1">
    <location>
        <begin position="575"/>
        <end position="615"/>
    </location>
</feature>
<dbReference type="Pfam" id="PF20155">
    <property type="entry name" value="TMP_3"/>
    <property type="match status" value="1"/>
</dbReference>
<reference evidence="4 5" key="1">
    <citation type="submission" date="2018-11" db="EMBL/GenBank/DDBJ databases">
        <authorList>
            <person name="Na S.W."/>
            <person name="Baik M."/>
        </authorList>
    </citation>
    <scope>NUCLEOTIDE SEQUENCE [LARGE SCALE GENOMIC DNA]</scope>
    <source>
        <strain evidence="4 5">E39</strain>
    </source>
</reference>
<name>A0A5P8E3K7_9BACT</name>
<dbReference type="RefSeq" id="WP_111899398.1">
    <property type="nucleotide sequence ID" value="NZ_CP033459.1"/>
</dbReference>
<keyword evidence="5" id="KW-1185">Reference proteome</keyword>
<organism evidence="4 5">
    <name type="scientific">Pseudoprevotella muciniphila</name>
    <dbReference type="NCBI Taxonomy" id="2133944"/>
    <lineage>
        <taxon>Bacteria</taxon>
        <taxon>Pseudomonadati</taxon>
        <taxon>Bacteroidota</taxon>
        <taxon>Bacteroidia</taxon>
        <taxon>Bacteroidales</taxon>
        <taxon>Prevotellaceae</taxon>
        <taxon>Pseudoprevotella</taxon>
    </lineage>
</organism>
<dbReference type="InterPro" id="IPR013491">
    <property type="entry name" value="Tape_meas_N"/>
</dbReference>
<feature type="coiled-coil region" evidence="1">
    <location>
        <begin position="1225"/>
        <end position="1252"/>
    </location>
</feature>
<protein>
    <recommendedName>
        <fullName evidence="3">Tape measure protein N-terminal domain-containing protein</fullName>
    </recommendedName>
</protein>
<feature type="region of interest" description="Disordered" evidence="2">
    <location>
        <begin position="865"/>
        <end position="924"/>
    </location>
</feature>
<dbReference type="PANTHER" id="PTHR45615:SF40">
    <property type="entry name" value="MYOSIN HEAVY CHAIN, NON-MUSCLE"/>
    <property type="match status" value="1"/>
</dbReference>
<gene>
    <name evidence="4" type="ORF">C7Y71_000170</name>
</gene>
<feature type="compositionally biased region" description="Gly residues" evidence="2">
    <location>
        <begin position="885"/>
        <end position="898"/>
    </location>
</feature>
<feature type="coiled-coil region" evidence="1">
    <location>
        <begin position="1460"/>
        <end position="1520"/>
    </location>
</feature>
<sequence length="1817" mass="201288">MRPVEIEFLMKGNLKDGLKEAQDQTRGLESSLTSLRNTIGGVFAVSQVGDFVRKIMDVRGEVESLQISFETLAGTTKGRALFGDIKSFAVNTPMMMQDLAKGAQTLLGFNIEAEKVMPILRQIGDISMGDAQKFNSLTLAFAQMSSTGKLMGQDLLQMINAGFNPLTVIAEKTGKSIGELKEEMSAGKITVEMVADAFETATSEGGKFHGMLEKQSKGLKGAMSNLEGAWEDALNEMGEKGQGVMVGVIDLTTSAIKNYDKLGTAILTVVAAYGEYKGSLMAIEAFQNMIARQKETIENNRVSELQSLVDDYKSSLDTGAIETETAATQANSAAKEGNASAIDAEVMAMEKELKARLAEAEANAASADSELELSNQMVDAAERNVAAKQDELDAALRSGDAKAAEKAQEELNTAVKEKNTAVEIRQAAAKNSATASTQKQTAAQRLNTFQTQVDTVQKKTNTEATGLWAAATELCTKAMNRLKAAFMSNPFGIALVAITSIIGLLSVFSSETDEASDSVDRFRKKVMDEQSQLDTYYNVLKHVEKGTKSYKTALDGMNAIAREYNMEQISVNDTLEEQEKKYEALTAAIKRHAAEKNLAEAAGKANEDAMNAEKEAMDDLMKAAASASHKVLENANVYNDALGTYEYQTTIVEKNSQHIREITSDTWNMISQDVMTNAQKISAAFAKGPEEGKKAVEEQVTSIESLLRSLGATDQEIEGFHDSLYEYVETSAKGFQGAYSKLERTEAQLKGLANATVDLKDTTNDAIDEMNYEELIRKQQEVQNKIDQLNADEVNIRTNTSQLEALKQLLIDINLLIPDKLTKGTEADLQRRIKEAKNDRDNAVIGSPDWKEANDRVGKLEQKQKEVQGLHAENIGKGKGVRRTSGGGSGRGRSGSGRSGRSRGSGSSGKPSGKSVIDKQRDQQRYQELVKEQELERQREAEDLAFETRQHEIDILEESNEKVLDQIQLDFDKRKAEIRRAYEDLKQEKIDDARKAFEANPANKEKLFDPKTVDTSYTDAEKKEREKADAANEQQRKRATEAVYASEAQAMRDFLKEYGSYQQQKLAITEDYAEKMKKAQTEGDRLKLEKERDLKLEQADAAAIKQSIDWGSLFGDFGTMFKEQLEPTLEKLRAITRSEGFNQSTVEEQELLYALIEKLDTSATVWDSDIFKRVSDDMESYQRSMQGLISAQEEEQRVYADTSNALRVARESLIDAQTRGDKAAMAMWQSEVEKLTERQRKASEQVQACSRAVNEATVKLKASADRAKHMFEGLESAISGLTSGSLKGIGQSLMEFDKLFGGSAITKKVGNALAQGLQDLLGKDKSVIKALTQGLRNLLGKDRSVSKIMTQSLWELPGKYNIVSKALTKALGDSGMTGEILSAVLGIFDAIAENGISGIITSVQDTIIGAVEKLLDDLLSGDIITKPIGNLMEHLNHILDTVTFGGFSSLTDRLGDGDSDKHLEEDLERLSQSNEDLKQAIDNLADELSDAKMSNVEGLYEQQKKNIQEMEKNVQESMARSGAAYTNGHWYKAWTDGHHSSNKKIDEGMKSAEWDAISKLLGKNVRSAGDFWALSSKEMYEVATKLTSEYTHLKDLASDGYKDASEFMDDYITYWKELEEIENAYREKMTGLSFDSARSSFNSLVKDMKNGTKEMLSSVDDMFEDAILNWLMSERYSDRLQGWYERFSEYMKDGLEKWEADELRTWYGNIFDDMNRERDAAYTAARIDPDEAGVTQSGKAGAFETMTQDQGTKLEGLFTSGQRHWASMDELLGQIADRWGGLTDRLGELVENTNYCRKLEGIADDIRSMRRDGIKMR</sequence>
<dbReference type="Proteomes" id="UP000249375">
    <property type="component" value="Chromosome"/>
</dbReference>
<dbReference type="GO" id="GO:0005737">
    <property type="term" value="C:cytoplasm"/>
    <property type="evidence" value="ECO:0007669"/>
    <property type="project" value="TreeGrafter"/>
</dbReference>
<dbReference type="GO" id="GO:0032982">
    <property type="term" value="C:myosin filament"/>
    <property type="evidence" value="ECO:0007669"/>
    <property type="project" value="TreeGrafter"/>
</dbReference>
<feature type="region of interest" description="Disordered" evidence="2">
    <location>
        <begin position="1012"/>
        <end position="1035"/>
    </location>
</feature>
<dbReference type="GO" id="GO:0016460">
    <property type="term" value="C:myosin II complex"/>
    <property type="evidence" value="ECO:0007669"/>
    <property type="project" value="TreeGrafter"/>
</dbReference>
<evidence type="ECO:0000259" key="3">
    <source>
        <dbReference type="Pfam" id="PF20155"/>
    </source>
</evidence>
<dbReference type="GO" id="GO:0051015">
    <property type="term" value="F:actin filament binding"/>
    <property type="evidence" value="ECO:0007669"/>
    <property type="project" value="TreeGrafter"/>
</dbReference>
<feature type="domain" description="Tape measure protein N-terminal" evidence="3">
    <location>
        <begin position="54"/>
        <end position="238"/>
    </location>
</feature>
<dbReference type="NCBIfam" id="TIGR02675">
    <property type="entry name" value="tape_meas_nterm"/>
    <property type="match status" value="1"/>
</dbReference>
<dbReference type="GO" id="GO:0000146">
    <property type="term" value="F:microfilament motor activity"/>
    <property type="evidence" value="ECO:0007669"/>
    <property type="project" value="TreeGrafter"/>
</dbReference>